<name>A0AAV2HZ97_LYMST</name>
<accession>A0AAV2HZ97</accession>
<dbReference type="EMBL" id="CAXITT010000346">
    <property type="protein sequence ID" value="CAL1539627.1"/>
    <property type="molecule type" value="Genomic_DNA"/>
</dbReference>
<reference evidence="2 3" key="1">
    <citation type="submission" date="2024-04" db="EMBL/GenBank/DDBJ databases">
        <authorList>
            <consortium name="Genoscope - CEA"/>
            <person name="William W."/>
        </authorList>
    </citation>
    <scope>NUCLEOTIDE SEQUENCE [LARGE SCALE GENOMIC DNA]</scope>
</reference>
<feature type="region of interest" description="Disordered" evidence="1">
    <location>
        <begin position="305"/>
        <end position="324"/>
    </location>
</feature>
<keyword evidence="3" id="KW-1185">Reference proteome</keyword>
<proteinExistence type="predicted"/>
<gene>
    <name evidence="2" type="ORF">GSLYS_00013360001</name>
</gene>
<organism evidence="2 3">
    <name type="scientific">Lymnaea stagnalis</name>
    <name type="common">Great pond snail</name>
    <name type="synonym">Helix stagnalis</name>
    <dbReference type="NCBI Taxonomy" id="6523"/>
    <lineage>
        <taxon>Eukaryota</taxon>
        <taxon>Metazoa</taxon>
        <taxon>Spiralia</taxon>
        <taxon>Lophotrochozoa</taxon>
        <taxon>Mollusca</taxon>
        <taxon>Gastropoda</taxon>
        <taxon>Heterobranchia</taxon>
        <taxon>Euthyneura</taxon>
        <taxon>Panpulmonata</taxon>
        <taxon>Hygrophila</taxon>
        <taxon>Lymnaeoidea</taxon>
        <taxon>Lymnaeidae</taxon>
        <taxon>Lymnaea</taxon>
    </lineage>
</organism>
<feature type="non-terminal residue" evidence="2">
    <location>
        <position position="1"/>
    </location>
</feature>
<evidence type="ECO:0000256" key="1">
    <source>
        <dbReference type="SAM" id="MobiDB-lite"/>
    </source>
</evidence>
<comment type="caution">
    <text evidence="2">The sequence shown here is derived from an EMBL/GenBank/DDBJ whole genome shotgun (WGS) entry which is preliminary data.</text>
</comment>
<evidence type="ECO:0000313" key="2">
    <source>
        <dbReference type="EMBL" id="CAL1539627.1"/>
    </source>
</evidence>
<dbReference type="Proteomes" id="UP001497497">
    <property type="component" value="Unassembled WGS sequence"/>
</dbReference>
<dbReference type="AlphaFoldDB" id="A0AAV2HZ97"/>
<protein>
    <submittedName>
        <fullName evidence="2">Uncharacterized protein</fullName>
    </submittedName>
</protein>
<feature type="region of interest" description="Disordered" evidence="1">
    <location>
        <begin position="212"/>
        <end position="250"/>
    </location>
</feature>
<sequence>ENFSISQSVRNMFSKITEAFQMKKKSTALRPVAKPVSAPTMAELRQRGTAPRRPIGNTFNKKSDEGMLQYYREISFMSSQEAYRNLQRAPNTGQRAPDTGRASSNVHNLIKGRRPTFLDFTKKRSRASSQLVSRRDSVIHEERKLTLSDALTLLGEGVSEESLIDKLDSSARIVFREMKQVKFGIRQFPMSSVQPAVVGDSESKCVAQVNHTRNNTQPGKDTKVTHSPCPSGLQDELNETHQSKPGDGFSSNHCSRDYFSSTSGACGNSVTIAHERRMSIQPDRPTMGSFDLLDLEQPVSSMWSEAFQDRSNNASSIEINETQK</sequence>
<evidence type="ECO:0000313" key="3">
    <source>
        <dbReference type="Proteomes" id="UP001497497"/>
    </source>
</evidence>
<feature type="non-terminal residue" evidence="2">
    <location>
        <position position="324"/>
    </location>
</feature>